<reference evidence="2 3" key="1">
    <citation type="submission" date="2022-12" db="EMBL/GenBank/DDBJ databases">
        <title>Genome Sequence of Deinococcus aquaticus Type Strain PB314.</title>
        <authorList>
            <person name="Albert C."/>
            <person name="Hill J."/>
            <person name="Boren L."/>
            <person name="Scholz-Ng S."/>
            <person name="Fatema N."/>
            <person name="Grosso R."/>
            <person name="Soboslay E."/>
            <person name="Tuohy J."/>
        </authorList>
    </citation>
    <scope>NUCLEOTIDE SEQUENCE [LARGE SCALE GENOMIC DNA]</scope>
    <source>
        <strain evidence="2 3">PB-314</strain>
    </source>
</reference>
<gene>
    <name evidence="2" type="ORF">M8445_09015</name>
</gene>
<evidence type="ECO:0000313" key="3">
    <source>
        <dbReference type="Proteomes" id="UP001217044"/>
    </source>
</evidence>
<dbReference type="Proteomes" id="UP001217044">
    <property type="component" value="Chromosome"/>
</dbReference>
<sequence>MIRTSGMMRAALLLGWMGLGWAGGAHAADWSVGAQVAGGAAVSGSGTAVAEGGVQVAVTGTLPGAAGAVRGTLELNTATPAAFSRAFVCVDGTYLRPSGNWYYGVGVGSGVSLDVWTSNSGLPDALLSPVALANAHALVGWRGPGVNVEGIVRAGPTSLIGLRVLVPLR</sequence>
<dbReference type="RefSeq" id="WP_273987443.1">
    <property type="nucleotide sequence ID" value="NZ_BAABQT010000007.1"/>
</dbReference>
<feature type="signal peptide" evidence="1">
    <location>
        <begin position="1"/>
        <end position="27"/>
    </location>
</feature>
<proteinExistence type="predicted"/>
<evidence type="ECO:0008006" key="4">
    <source>
        <dbReference type="Google" id="ProtNLM"/>
    </source>
</evidence>
<evidence type="ECO:0000313" key="2">
    <source>
        <dbReference type="EMBL" id="WDA57505.1"/>
    </source>
</evidence>
<accession>A0ABY7UXC6</accession>
<organism evidence="2 3">
    <name type="scientific">Deinococcus aquaticus</name>
    <dbReference type="NCBI Taxonomy" id="328692"/>
    <lineage>
        <taxon>Bacteria</taxon>
        <taxon>Thermotogati</taxon>
        <taxon>Deinococcota</taxon>
        <taxon>Deinococci</taxon>
        <taxon>Deinococcales</taxon>
        <taxon>Deinococcaceae</taxon>
        <taxon>Deinococcus</taxon>
    </lineage>
</organism>
<protein>
    <recommendedName>
        <fullName evidence="4">CHRD domain-containing protein</fullName>
    </recommendedName>
</protein>
<dbReference type="EMBL" id="CP115165">
    <property type="protein sequence ID" value="WDA57505.1"/>
    <property type="molecule type" value="Genomic_DNA"/>
</dbReference>
<keyword evidence="1" id="KW-0732">Signal</keyword>
<name>A0ABY7UXC6_9DEIO</name>
<feature type="chain" id="PRO_5047273627" description="CHRD domain-containing protein" evidence="1">
    <location>
        <begin position="28"/>
        <end position="169"/>
    </location>
</feature>
<evidence type="ECO:0000256" key="1">
    <source>
        <dbReference type="SAM" id="SignalP"/>
    </source>
</evidence>
<keyword evidence="3" id="KW-1185">Reference proteome</keyword>